<comment type="caution">
    <text evidence="2">The sequence shown here is derived from an EMBL/GenBank/DDBJ whole genome shotgun (WGS) entry which is preliminary data.</text>
</comment>
<keyword evidence="1" id="KW-1133">Transmembrane helix</keyword>
<evidence type="ECO:0000313" key="2">
    <source>
        <dbReference type="EMBL" id="SAK73756.1"/>
    </source>
</evidence>
<proteinExistence type="predicted"/>
<evidence type="ECO:0000313" key="3">
    <source>
        <dbReference type="Proteomes" id="UP000054870"/>
    </source>
</evidence>
<evidence type="ECO:0000256" key="1">
    <source>
        <dbReference type="SAM" id="Phobius"/>
    </source>
</evidence>
<name>A0A158BVP7_9BURK</name>
<keyword evidence="1" id="KW-0812">Transmembrane</keyword>
<dbReference type="EMBL" id="FCOF02000019">
    <property type="protein sequence ID" value="SAK73756.1"/>
    <property type="molecule type" value="Genomic_DNA"/>
</dbReference>
<sequence>MLEFWALLIGVPFIACCFIFGVALNRWEREKVDAEEGAREQERLMDLWRLWSSRHLRVATSVAVMPVPASTFGELGGDLPVNKDRSKGLGWKVDNSANERYSRVLTELASRLKKSFENRREITVELLYSETPDRIKVFSDELKAALGVTAPGVRFTMNSDASTRCAQWITDQVDRLNDVTTLVVAAQSWPDEESPGVFTEGVAALLLEPNVSRDRSRANRNAADDDTSLKANHVSRPMTTTADTLEADIAQMLEMLEMQAAPSRPTHLWHTGCDAALSSAIQSAMKADPKNPVIERSFDYVVGLPGPATSWIMLATALEVAPQGSPPQLLAWRDPVDGQLHLCTIAPAEQQNKVTQES</sequence>
<gene>
    <name evidence="2" type="ORF">AWB75_04058</name>
</gene>
<organism evidence="2 3">
    <name type="scientific">Caballeronia catudaia</name>
    <dbReference type="NCBI Taxonomy" id="1777136"/>
    <lineage>
        <taxon>Bacteria</taxon>
        <taxon>Pseudomonadati</taxon>
        <taxon>Pseudomonadota</taxon>
        <taxon>Betaproteobacteria</taxon>
        <taxon>Burkholderiales</taxon>
        <taxon>Burkholderiaceae</taxon>
        <taxon>Caballeronia</taxon>
    </lineage>
</organism>
<protein>
    <submittedName>
        <fullName evidence="2">Uncharacterized protein</fullName>
    </submittedName>
</protein>
<reference evidence="2" key="1">
    <citation type="submission" date="2016-01" db="EMBL/GenBank/DDBJ databases">
        <authorList>
            <person name="Peeters C."/>
        </authorList>
    </citation>
    <scope>NUCLEOTIDE SEQUENCE [LARGE SCALE GENOMIC DNA]</scope>
    <source>
        <strain evidence="2">LMG 29318</strain>
    </source>
</reference>
<dbReference type="AlphaFoldDB" id="A0A158BVP7"/>
<dbReference type="Proteomes" id="UP000054870">
    <property type="component" value="Unassembled WGS sequence"/>
</dbReference>
<accession>A0A158BVP7</accession>
<keyword evidence="3" id="KW-1185">Reference proteome</keyword>
<feature type="transmembrane region" description="Helical" evidence="1">
    <location>
        <begin position="6"/>
        <end position="24"/>
    </location>
</feature>
<keyword evidence="1" id="KW-0472">Membrane</keyword>